<proteinExistence type="predicted"/>
<name>A0ABQ8UEL4_9EUKA</name>
<evidence type="ECO:0000313" key="2">
    <source>
        <dbReference type="Proteomes" id="UP001141327"/>
    </source>
</evidence>
<comment type="caution">
    <text evidence="1">The sequence shown here is derived from an EMBL/GenBank/DDBJ whole genome shotgun (WGS) entry which is preliminary data.</text>
</comment>
<organism evidence="1 2">
    <name type="scientific">Paratrimastix pyriformis</name>
    <dbReference type="NCBI Taxonomy" id="342808"/>
    <lineage>
        <taxon>Eukaryota</taxon>
        <taxon>Metamonada</taxon>
        <taxon>Preaxostyla</taxon>
        <taxon>Paratrimastigidae</taxon>
        <taxon>Paratrimastix</taxon>
    </lineage>
</organism>
<dbReference type="Proteomes" id="UP001141327">
    <property type="component" value="Unassembled WGS sequence"/>
</dbReference>
<dbReference type="EMBL" id="JAPMOS010000041">
    <property type="protein sequence ID" value="KAJ4457719.1"/>
    <property type="molecule type" value="Genomic_DNA"/>
</dbReference>
<evidence type="ECO:0000313" key="1">
    <source>
        <dbReference type="EMBL" id="KAJ4457719.1"/>
    </source>
</evidence>
<accession>A0ABQ8UEL4</accession>
<protein>
    <submittedName>
        <fullName evidence="1">Uncharacterized protein</fullName>
    </submittedName>
</protein>
<keyword evidence="2" id="KW-1185">Reference proteome</keyword>
<sequence>MEDWRHIFEIPSPECLVRKRPHSKGGFLDPTARKMEIRKRTLRPHLFGSRRLEKCTWQVASWWCREHEDDHWSASPSSLTGPLLSTTYITATHQHLPEAPT</sequence>
<reference evidence="1" key="1">
    <citation type="journal article" date="2022" name="bioRxiv">
        <title>Genomics of Preaxostyla Flagellates Illuminates Evolutionary Transitions and the Path Towards Mitochondrial Loss.</title>
        <authorList>
            <person name="Novak L.V.F."/>
            <person name="Treitli S.C."/>
            <person name="Pyrih J."/>
            <person name="Halakuc P."/>
            <person name="Pipaliya S.V."/>
            <person name="Vacek V."/>
            <person name="Brzon O."/>
            <person name="Soukal P."/>
            <person name="Eme L."/>
            <person name="Dacks J.B."/>
            <person name="Karnkowska A."/>
            <person name="Elias M."/>
            <person name="Hampl V."/>
        </authorList>
    </citation>
    <scope>NUCLEOTIDE SEQUENCE</scope>
    <source>
        <strain evidence="1">RCP-MX</strain>
    </source>
</reference>
<gene>
    <name evidence="1" type="ORF">PAPYR_6755</name>
</gene>